<evidence type="ECO:0000313" key="1">
    <source>
        <dbReference type="EMBL" id="QPJ66406.1"/>
    </source>
</evidence>
<sequence length="46" mass="5099">MWKPVLTLIMVAGIIAMALTNDYSDPLGEAITRHISSQKQISKISR</sequence>
<dbReference type="KEGG" id="nva:G3M78_13770"/>
<dbReference type="AlphaFoldDB" id="A0A7T0G4K1"/>
<evidence type="ECO:0000313" key="2">
    <source>
        <dbReference type="Proteomes" id="UP000594464"/>
    </source>
</evidence>
<dbReference type="Proteomes" id="UP000594464">
    <property type="component" value="Chromosome"/>
</dbReference>
<gene>
    <name evidence="1" type="ORF">G3M78_13770</name>
</gene>
<proteinExistence type="predicted"/>
<protein>
    <submittedName>
        <fullName evidence="1">Uncharacterized protein</fullName>
    </submittedName>
</protein>
<organism evidence="1 2">
    <name type="scientific">Candidatus Nitrohelix vancouverensis</name>
    <dbReference type="NCBI Taxonomy" id="2705534"/>
    <lineage>
        <taxon>Bacteria</taxon>
        <taxon>Pseudomonadati</taxon>
        <taxon>Nitrospinota/Tectimicrobiota group</taxon>
        <taxon>Nitrospinota</taxon>
        <taxon>Nitrospinia</taxon>
        <taxon>Nitrospinales</taxon>
        <taxon>Nitrospinaceae</taxon>
        <taxon>Candidatus Nitrohelix</taxon>
    </lineage>
</organism>
<dbReference type="EMBL" id="CP048620">
    <property type="protein sequence ID" value="QPJ66406.1"/>
    <property type="molecule type" value="Genomic_DNA"/>
</dbReference>
<reference evidence="2" key="1">
    <citation type="submission" date="2020-02" db="EMBL/GenBank/DDBJ databases">
        <title>Genomic and physiological characterization of two novel Nitrospinaceae genera.</title>
        <authorList>
            <person name="Mueller A.J."/>
            <person name="Jung M.-Y."/>
            <person name="Strachan C.R."/>
            <person name="Herbold C.W."/>
            <person name="Kirkegaard R.H."/>
            <person name="Daims H."/>
        </authorList>
    </citation>
    <scope>NUCLEOTIDE SEQUENCE [LARGE SCALE GENOMIC DNA]</scope>
</reference>
<name>A0A7T0G4K1_9BACT</name>
<accession>A0A7T0G4K1</accession>